<keyword evidence="2" id="KW-0732">Signal</keyword>
<evidence type="ECO:0000259" key="3">
    <source>
        <dbReference type="SMART" id="SM00318"/>
    </source>
</evidence>
<evidence type="ECO:0000256" key="2">
    <source>
        <dbReference type="SAM" id="SignalP"/>
    </source>
</evidence>
<dbReference type="Proteomes" id="UP000046176">
    <property type="component" value="Unassembled WGS sequence"/>
</dbReference>
<proteinExistence type="predicted"/>
<protein>
    <submittedName>
        <fullName evidence="4">SNase domain protein</fullName>
    </submittedName>
</protein>
<dbReference type="AlphaFoldDB" id="A0A0T7FZ28"/>
<feature type="compositionally biased region" description="Polar residues" evidence="1">
    <location>
        <begin position="171"/>
        <end position="182"/>
    </location>
</feature>
<dbReference type="InterPro" id="IPR035437">
    <property type="entry name" value="SNase_OB-fold_sf"/>
</dbReference>
<organism evidence="4 5">
    <name type="scientific">Neorhizobium galegae bv. officinalis</name>
    <dbReference type="NCBI Taxonomy" id="323656"/>
    <lineage>
        <taxon>Bacteria</taxon>
        <taxon>Pseudomonadati</taxon>
        <taxon>Pseudomonadota</taxon>
        <taxon>Alphaproteobacteria</taxon>
        <taxon>Hyphomicrobiales</taxon>
        <taxon>Rhizobiaceae</taxon>
        <taxon>Rhizobium/Agrobacterium group</taxon>
        <taxon>Neorhizobium</taxon>
    </lineage>
</organism>
<gene>
    <name evidence="4" type="ORF">NGAL_HAMBI1145_53140</name>
</gene>
<feature type="domain" description="TNase-like" evidence="3">
    <location>
        <begin position="29"/>
        <end position="157"/>
    </location>
</feature>
<dbReference type="InterPro" id="IPR016071">
    <property type="entry name" value="Staphylococal_nuclease_OB-fold"/>
</dbReference>
<feature type="chain" id="PRO_5006682697" evidence="2">
    <location>
        <begin position="20"/>
        <end position="198"/>
    </location>
</feature>
<dbReference type="Gene3D" id="2.40.50.90">
    <property type="match status" value="1"/>
</dbReference>
<dbReference type="OrthoDB" id="8392623at2"/>
<dbReference type="RefSeq" id="WP_046669236.1">
    <property type="nucleotide sequence ID" value="NZ_CCRH01000020.1"/>
</dbReference>
<dbReference type="Pfam" id="PF00565">
    <property type="entry name" value="SNase"/>
    <property type="match status" value="1"/>
</dbReference>
<evidence type="ECO:0000313" key="4">
    <source>
        <dbReference type="EMBL" id="CDZ40275.1"/>
    </source>
</evidence>
<accession>A0A0T7FZ28</accession>
<dbReference type="EMBL" id="CCRH01000020">
    <property type="protein sequence ID" value="CDZ40275.1"/>
    <property type="molecule type" value="Genomic_DNA"/>
</dbReference>
<dbReference type="SMART" id="SM00318">
    <property type="entry name" value="SNc"/>
    <property type="match status" value="1"/>
</dbReference>
<sequence length="198" mass="21570">MKVVAGSMLWLAIAPTALFAQSRPSDVPRQIYGTVQVVDATTFEFVKSRQIVRLAGYDAPRLEQTATSDDVEWPAGQVSRAWMILRTLGQNVNCAPIGRDTNKVLIAHCFVGETNLAATAIAEGIGYAFNYPNEAQVPAYFDIERKARGLGYGVWSSTDLLPPWLYTASKATTERPNGQSPEAETGLPLPLPVTRSAR</sequence>
<dbReference type="SUPFAM" id="SSF50199">
    <property type="entry name" value="Staphylococcal nuclease"/>
    <property type="match status" value="1"/>
</dbReference>
<name>A0A0T7FZ28_NEOGA</name>
<evidence type="ECO:0000256" key="1">
    <source>
        <dbReference type="SAM" id="MobiDB-lite"/>
    </source>
</evidence>
<reference evidence="4 5" key="1">
    <citation type="submission" date="2014-08" db="EMBL/GenBank/DDBJ databases">
        <authorList>
            <person name="Chen Y.-H."/>
        </authorList>
    </citation>
    <scope>NUCLEOTIDE SEQUENCE [LARGE SCALE GENOMIC DNA]</scope>
</reference>
<feature type="region of interest" description="Disordered" evidence="1">
    <location>
        <begin position="171"/>
        <end position="198"/>
    </location>
</feature>
<evidence type="ECO:0000313" key="5">
    <source>
        <dbReference type="Proteomes" id="UP000046176"/>
    </source>
</evidence>
<feature type="signal peptide" evidence="2">
    <location>
        <begin position="1"/>
        <end position="19"/>
    </location>
</feature>